<name>G5GM92_9FIRM</name>
<dbReference type="Proteomes" id="UP000004129">
    <property type="component" value="Unassembled WGS sequence"/>
</dbReference>
<feature type="region of interest" description="Disordered" evidence="1">
    <location>
        <begin position="195"/>
        <end position="214"/>
    </location>
</feature>
<comment type="caution">
    <text evidence="2">The sequence shown here is derived from an EMBL/GenBank/DDBJ whole genome shotgun (WGS) entry which is preliminary data.</text>
</comment>
<evidence type="ECO:0008006" key="4">
    <source>
        <dbReference type="Google" id="ProtNLM"/>
    </source>
</evidence>
<evidence type="ECO:0000313" key="3">
    <source>
        <dbReference type="Proteomes" id="UP000004129"/>
    </source>
</evidence>
<dbReference type="AlphaFoldDB" id="G5GM92"/>
<dbReference type="HOGENOM" id="CLU_739426_0_0_9"/>
<dbReference type="RefSeq" id="WP_006691823.1">
    <property type="nucleotide sequence ID" value="NZ_JH376797.1"/>
</dbReference>
<sequence length="374" mass="42608">MAATSLLISESPLTVQPNLAVLIGLNEAIFLQQLQYWISREAGICDEYGRRWIYNTVKQWNVQFPFWSESTIKRTIKSLEDQEVMISTVIGNSYNKTKAYTINYELIEELSKKIVHRQFQASIESVDRRISAPPPMREKMEYTEEASAPDLMKQEYEVTDISEDGTEGQKIKTDEPRISVKMTLHEEQGEPYRSVKMTPQDRPQENPITARDCVPPSRAHVTETTTTENTHRIHETTTGDVRSLCAALGISSPSLERFIRRYGEEKVYEKARFLEIAMQTKTVRNPTGWLHSALKENYTFSPRSPQGEAPSEQTMPALSYVPPAPSSVLTEQNRTVKRNLREVLAHQIAVEGEGSAFAQEYLRRYGNAEGRSSP</sequence>
<evidence type="ECO:0000256" key="1">
    <source>
        <dbReference type="SAM" id="MobiDB-lite"/>
    </source>
</evidence>
<gene>
    <name evidence="2" type="ORF">HMPREF9334_00373</name>
</gene>
<dbReference type="EMBL" id="ACZM01000003">
    <property type="protein sequence ID" value="EHG22337.1"/>
    <property type="molecule type" value="Genomic_DNA"/>
</dbReference>
<accession>G5GM92</accession>
<reference evidence="2 3" key="1">
    <citation type="submission" date="2011-08" db="EMBL/GenBank/DDBJ databases">
        <title>The Genome Sequence of Selenomonas infelix ATCC 43532.</title>
        <authorList>
            <consortium name="The Broad Institute Genome Sequencing Platform"/>
            <person name="Earl A."/>
            <person name="Ward D."/>
            <person name="Feldgarden M."/>
            <person name="Gevers D."/>
            <person name="Izard J."/>
            <person name="Blanton J.M."/>
            <person name="Baranova O.V."/>
            <person name="Dewhirst F.E."/>
            <person name="Young S.K."/>
            <person name="Zeng Q."/>
            <person name="Gargeya S."/>
            <person name="Fitzgerald M."/>
            <person name="Haas B."/>
            <person name="Abouelleil A."/>
            <person name="Alvarado L."/>
            <person name="Arachchi H.M."/>
            <person name="Berlin A."/>
            <person name="Brown A."/>
            <person name="Chapman S.B."/>
            <person name="Chen Z."/>
            <person name="Dunbar C."/>
            <person name="Freedman E."/>
            <person name="Gearin G."/>
            <person name="Gellesch M."/>
            <person name="Goldberg J."/>
            <person name="Griggs A."/>
            <person name="Gujja S."/>
            <person name="Heiman D."/>
            <person name="Howarth C."/>
            <person name="Larson L."/>
            <person name="Lui A."/>
            <person name="MacDonald P.J.P."/>
            <person name="Montmayeur A."/>
            <person name="Murphy C."/>
            <person name="Neiman D."/>
            <person name="Pearson M."/>
            <person name="Priest M."/>
            <person name="Roberts A."/>
            <person name="Saif S."/>
            <person name="Shea T."/>
            <person name="Shenoy N."/>
            <person name="Sisk P."/>
            <person name="Stolte C."/>
            <person name="Sykes S."/>
            <person name="Wortman J."/>
            <person name="Nusbaum C."/>
            <person name="Birren B."/>
        </authorList>
    </citation>
    <scope>NUCLEOTIDE SEQUENCE [LARGE SCALE GENOMIC DNA]</scope>
    <source>
        <strain evidence="2 3">ATCC 43532</strain>
    </source>
</reference>
<keyword evidence="3" id="KW-1185">Reference proteome</keyword>
<dbReference type="PATRIC" id="fig|679201.3.peg.376"/>
<proteinExistence type="predicted"/>
<dbReference type="STRING" id="679201.HMPREF9334_00373"/>
<organism evidence="2 3">
    <name type="scientific">Selenomonas infelix ATCC 43532</name>
    <dbReference type="NCBI Taxonomy" id="679201"/>
    <lineage>
        <taxon>Bacteria</taxon>
        <taxon>Bacillati</taxon>
        <taxon>Bacillota</taxon>
        <taxon>Negativicutes</taxon>
        <taxon>Selenomonadales</taxon>
        <taxon>Selenomonadaceae</taxon>
        <taxon>Selenomonas</taxon>
    </lineage>
</organism>
<dbReference type="eggNOG" id="COG0568">
    <property type="taxonomic scope" value="Bacteria"/>
</dbReference>
<dbReference type="OrthoDB" id="1258529at2"/>
<protein>
    <recommendedName>
        <fullName evidence="4">DnaD domain-containing protein</fullName>
    </recommendedName>
</protein>
<evidence type="ECO:0000313" key="2">
    <source>
        <dbReference type="EMBL" id="EHG22337.1"/>
    </source>
</evidence>